<organism evidence="1 2">
    <name type="scientific">Larimichthys crocea</name>
    <name type="common">Large yellow croaker</name>
    <name type="synonym">Pseudosciaena crocea</name>
    <dbReference type="NCBI Taxonomy" id="215358"/>
    <lineage>
        <taxon>Eukaryota</taxon>
        <taxon>Metazoa</taxon>
        <taxon>Chordata</taxon>
        <taxon>Craniata</taxon>
        <taxon>Vertebrata</taxon>
        <taxon>Euteleostomi</taxon>
        <taxon>Actinopterygii</taxon>
        <taxon>Neopterygii</taxon>
        <taxon>Teleostei</taxon>
        <taxon>Neoteleostei</taxon>
        <taxon>Acanthomorphata</taxon>
        <taxon>Eupercaria</taxon>
        <taxon>Sciaenidae</taxon>
        <taxon>Larimichthys</taxon>
    </lineage>
</organism>
<accession>A0ACD3QL82</accession>
<proteinExistence type="predicted"/>
<sequence>MNIEEQRLDLCNVKTKSNVDVDHNTTNNTEGVTPRISELMMDSSTEKQNIVPTEASETYLMPQLTDNLQAAEEDNHQAQDTLEIDEVNGNRKCSAQDIPAVVNPTDLIFSNDEQHKDDIGVEKMKEEKDTEPAKFVAEEGDDGGDMDIGVDLSLDESGVLEAESTNSRSFSDNTLQSASQDVPAGSTAESPSDPSQTSSTEAPATDQAGLYPSVEEGDDKQKPSGKRVTFPSDEDIVSGAVEPKDPWRHAQNVTVEENPIFLQTGLSEAQL</sequence>
<dbReference type="Proteomes" id="UP000793456">
    <property type="component" value="Chromosome XVIII"/>
</dbReference>
<evidence type="ECO:0000313" key="1">
    <source>
        <dbReference type="EMBL" id="TMS07850.1"/>
    </source>
</evidence>
<name>A0ACD3QL82_LARCR</name>
<evidence type="ECO:0000313" key="2">
    <source>
        <dbReference type="Proteomes" id="UP000793456"/>
    </source>
</evidence>
<reference evidence="1" key="1">
    <citation type="submission" date="2018-11" db="EMBL/GenBank/DDBJ databases">
        <title>The sequence and de novo assembly of Larimichthys crocea genome using PacBio and Hi-C technologies.</title>
        <authorList>
            <person name="Xu P."/>
            <person name="Chen B."/>
            <person name="Zhou Z."/>
            <person name="Ke Q."/>
            <person name="Wu Y."/>
            <person name="Bai H."/>
            <person name="Pu F."/>
        </authorList>
    </citation>
    <scope>NUCLEOTIDE SEQUENCE</scope>
    <source>
        <tissue evidence="1">Muscle</tissue>
    </source>
</reference>
<keyword evidence="2" id="KW-1185">Reference proteome</keyword>
<dbReference type="EMBL" id="CM011691">
    <property type="protein sequence ID" value="TMS07850.1"/>
    <property type="molecule type" value="Genomic_DNA"/>
</dbReference>
<comment type="caution">
    <text evidence="1">The sequence shown here is derived from an EMBL/GenBank/DDBJ whole genome shotgun (WGS) entry which is preliminary data.</text>
</comment>
<gene>
    <name evidence="1" type="ORF">E3U43_011943</name>
</gene>
<protein>
    <submittedName>
        <fullName evidence="1">Uncharacterized protein</fullName>
    </submittedName>
</protein>